<keyword evidence="2" id="KW-1185">Reference proteome</keyword>
<protein>
    <submittedName>
        <fullName evidence="1">LPS-assembly lipoprotein</fullName>
    </submittedName>
</protein>
<dbReference type="STRING" id="641238.SAMN04490244_10556"/>
<keyword evidence="1" id="KW-0449">Lipoprotein</keyword>
<gene>
    <name evidence="1" type="ORF">SAMN04490244_10556</name>
</gene>
<dbReference type="GO" id="GO:0043165">
    <property type="term" value="P:Gram-negative-bacterium-type cell outer membrane assembly"/>
    <property type="evidence" value="ECO:0007669"/>
    <property type="project" value="InterPro"/>
</dbReference>
<dbReference type="Proteomes" id="UP000198885">
    <property type="component" value="Unassembled WGS sequence"/>
</dbReference>
<dbReference type="GO" id="GO:0019867">
    <property type="term" value="C:outer membrane"/>
    <property type="evidence" value="ECO:0007669"/>
    <property type="project" value="InterPro"/>
</dbReference>
<dbReference type="RefSeq" id="WP_092692688.1">
    <property type="nucleotide sequence ID" value="NZ_CBDDGO010000004.1"/>
</dbReference>
<dbReference type="EMBL" id="FOGU01000005">
    <property type="protein sequence ID" value="SES04782.1"/>
    <property type="molecule type" value="Genomic_DNA"/>
</dbReference>
<dbReference type="InterPro" id="IPR007485">
    <property type="entry name" value="LPS_assembly_LptE"/>
</dbReference>
<sequence length="172" mass="18295">MSWYSRRSALLGLTLLAGCGFTPVYGPGGAAEGLWGRIEIDAPEDAAGYALVQQLEQRLGRASAAEYQMSAVIGLDQDGLGVTPDQEITRYQLRGQVTYALEHTPSGDTVTEGAVNSFTSYSAPVFTADRGAIAGNTVSVLSAEEDAVDRLMVILADQIVAELLATAPEWRR</sequence>
<dbReference type="Pfam" id="PF04390">
    <property type="entry name" value="LptE"/>
    <property type="match status" value="1"/>
</dbReference>
<dbReference type="PROSITE" id="PS51257">
    <property type="entry name" value="PROKAR_LIPOPROTEIN"/>
    <property type="match status" value="1"/>
</dbReference>
<dbReference type="OrthoDB" id="7629596at2"/>
<evidence type="ECO:0000313" key="2">
    <source>
        <dbReference type="Proteomes" id="UP000198885"/>
    </source>
</evidence>
<dbReference type="AlphaFoldDB" id="A0A1H9U638"/>
<name>A0A1H9U638_9RHOB</name>
<proteinExistence type="predicted"/>
<accession>A0A1H9U638</accession>
<dbReference type="Gene3D" id="3.30.160.150">
    <property type="entry name" value="Lipoprotein like domain"/>
    <property type="match status" value="1"/>
</dbReference>
<organism evidence="1 2">
    <name type="scientific">Tranquillimonas rosea</name>
    <dbReference type="NCBI Taxonomy" id="641238"/>
    <lineage>
        <taxon>Bacteria</taxon>
        <taxon>Pseudomonadati</taxon>
        <taxon>Pseudomonadota</taxon>
        <taxon>Alphaproteobacteria</taxon>
        <taxon>Rhodobacterales</taxon>
        <taxon>Roseobacteraceae</taxon>
        <taxon>Tranquillimonas</taxon>
    </lineage>
</organism>
<reference evidence="1 2" key="1">
    <citation type="submission" date="2016-10" db="EMBL/GenBank/DDBJ databases">
        <authorList>
            <person name="de Groot N.N."/>
        </authorList>
    </citation>
    <scope>NUCLEOTIDE SEQUENCE [LARGE SCALE GENOMIC DNA]</scope>
    <source>
        <strain evidence="1 2">DSM 23042</strain>
    </source>
</reference>
<evidence type="ECO:0000313" key="1">
    <source>
        <dbReference type="EMBL" id="SES04782.1"/>
    </source>
</evidence>